<dbReference type="GO" id="GO:0005506">
    <property type="term" value="F:iron ion binding"/>
    <property type="evidence" value="ECO:0007669"/>
    <property type="project" value="InterPro"/>
</dbReference>
<dbReference type="InterPro" id="IPR014756">
    <property type="entry name" value="Ig_E-set"/>
</dbReference>
<comment type="similarity">
    <text evidence="4">Belongs to the Fes family.</text>
</comment>
<feature type="domain" description="Enterochelin esterase N-terminal" evidence="5">
    <location>
        <begin position="159"/>
        <end position="259"/>
    </location>
</feature>
<dbReference type="InterPro" id="IPR013783">
    <property type="entry name" value="Ig-like_fold"/>
</dbReference>
<dbReference type="AlphaFoldDB" id="A0A9E6Q0K1"/>
<dbReference type="PANTHER" id="PTHR48098">
    <property type="entry name" value="ENTEROCHELIN ESTERASE-RELATED"/>
    <property type="match status" value="1"/>
</dbReference>
<dbReference type="Proteomes" id="UP000633418">
    <property type="component" value="Chromosome"/>
</dbReference>
<dbReference type="KEGG" id="pxn:HU772_005300"/>
<dbReference type="Pfam" id="PF11806">
    <property type="entry name" value="Enterochelin_N"/>
    <property type="match status" value="1"/>
</dbReference>
<dbReference type="InterPro" id="IPR021764">
    <property type="entry name" value="Enterochelin_esterase_N"/>
</dbReference>
<evidence type="ECO:0000256" key="4">
    <source>
        <dbReference type="ARBA" id="ARBA00024201"/>
    </source>
</evidence>
<dbReference type="PANTHER" id="PTHR48098:SF3">
    <property type="entry name" value="IRON(III) ENTEROBACTIN ESTERASE"/>
    <property type="match status" value="1"/>
</dbReference>
<comment type="subcellular location">
    <subcellularLocation>
        <location evidence="1">Cytoplasm</location>
    </subcellularLocation>
</comment>
<evidence type="ECO:0000256" key="3">
    <source>
        <dbReference type="ARBA" id="ARBA00022801"/>
    </source>
</evidence>
<dbReference type="InterPro" id="IPR050583">
    <property type="entry name" value="Mycobacterial_A85_antigen"/>
</dbReference>
<evidence type="ECO:0000313" key="7">
    <source>
        <dbReference type="Proteomes" id="UP000633418"/>
    </source>
</evidence>
<dbReference type="Gene3D" id="3.40.50.1820">
    <property type="entry name" value="alpha/beta hydrolase"/>
    <property type="match status" value="1"/>
</dbReference>
<dbReference type="SUPFAM" id="SSF81296">
    <property type="entry name" value="E set domains"/>
    <property type="match status" value="1"/>
</dbReference>
<dbReference type="Pfam" id="PF00756">
    <property type="entry name" value="Esterase"/>
    <property type="match status" value="1"/>
</dbReference>
<dbReference type="GO" id="GO:0008849">
    <property type="term" value="F:enterochelin esterase activity"/>
    <property type="evidence" value="ECO:0007669"/>
    <property type="project" value="InterPro"/>
</dbReference>
<keyword evidence="7" id="KW-1185">Reference proteome</keyword>
<accession>A0A9E6Q0K1</accession>
<evidence type="ECO:0000256" key="2">
    <source>
        <dbReference type="ARBA" id="ARBA00022490"/>
    </source>
</evidence>
<evidence type="ECO:0000259" key="5">
    <source>
        <dbReference type="Pfam" id="PF11806"/>
    </source>
</evidence>
<evidence type="ECO:0000256" key="1">
    <source>
        <dbReference type="ARBA" id="ARBA00004496"/>
    </source>
</evidence>
<keyword evidence="3" id="KW-0378">Hydrolase</keyword>
<evidence type="ECO:0000313" key="6">
    <source>
        <dbReference type="EMBL" id="QXI40892.1"/>
    </source>
</evidence>
<reference evidence="6 7" key="1">
    <citation type="journal article" date="2020" name="Microorganisms">
        <title>Reliable Identification of Environmental Pseudomonas Isolates Using the rpoD Gene.</title>
        <authorList>
            <consortium name="The Broad Institute Genome Sequencing Platform"/>
            <person name="Girard L."/>
            <person name="Lood C."/>
            <person name="Rokni-Zadeh H."/>
            <person name="van Noort V."/>
            <person name="Lavigne R."/>
            <person name="De Mot R."/>
        </authorList>
    </citation>
    <scope>NUCLEOTIDE SEQUENCE [LARGE SCALE GENOMIC DNA]</scope>
    <source>
        <strain evidence="6 7">RW9S1A</strain>
    </source>
</reference>
<protein>
    <submittedName>
        <fullName evidence="6">DUF3327 domain-containing protein</fullName>
    </submittedName>
</protein>
<gene>
    <name evidence="6" type="ORF">HU772_005300</name>
</gene>
<reference evidence="6 7" key="2">
    <citation type="journal article" date="2021" name="Microorganisms">
        <title>The Ever-Expanding Pseudomonas Genus: Description of 43 New Species and Partition of the Pseudomonas putida Group.</title>
        <authorList>
            <person name="Girard L."/>
            <person name="Lood C."/>
            <person name="Hofte M."/>
            <person name="Vandamme P."/>
            <person name="Rokni-Zadeh H."/>
            <person name="van Noort V."/>
            <person name="Lavigne R."/>
            <person name="De Mot R."/>
        </authorList>
    </citation>
    <scope>NUCLEOTIDE SEQUENCE [LARGE SCALE GENOMIC DNA]</scope>
    <source>
        <strain evidence="6 7">RW9S1A</strain>
    </source>
</reference>
<proteinExistence type="inferred from homology"/>
<name>A0A9E6Q0K1_9PSED</name>
<sequence>MASDGSTLTIGQAVEGQASNASRPAWQLPLKAGDLVRGKVDGDISLRLLDGKGNPLRLLIDGMDLPRDFLFVADRTGDFAVRAEPLPTRPEARFVLRLEQVVSQAEQARPAEPLRSPALRALAQQLASGAGTEAFWKARAEAGTPMVEAVPGQPGQRLVTFLWRGARENVRVFGAPTGNHEPLLRLAQSDVWYRSFEVPASSRLSYQMAPDVPASDDRRMILATTRRDPLNPKGFADASGDPWLSRSRLELPDAAPQPWVARRDDVARGSVERKRLASVLLGNERDIYLYRPAGWRAGKADQAVMVLFDAHAYTRQVPTPTMLDNLIADGLIPPTAAIIIANPSGASRERELPPNPMFARFMAEELMPWAAAQGVAAPAARTVVAGSSYGGLASAYLGLRHPELFGNVLSMSGSYWWPLTGDEPGWLTREYVKAPRQPLRFYLQSGLFEGPKIVDTNRHLRDVLLAKGYPVEQVEFPAGHDYLQWRGSLPCGLISLLGRGTKAVAQACVPQG</sequence>
<dbReference type="InterPro" id="IPR029058">
    <property type="entry name" value="AB_hydrolase_fold"/>
</dbReference>
<dbReference type="GO" id="GO:0005737">
    <property type="term" value="C:cytoplasm"/>
    <property type="evidence" value="ECO:0007669"/>
    <property type="project" value="UniProtKB-SubCell"/>
</dbReference>
<dbReference type="Gene3D" id="2.60.40.10">
    <property type="entry name" value="Immunoglobulins"/>
    <property type="match status" value="1"/>
</dbReference>
<dbReference type="SUPFAM" id="SSF53474">
    <property type="entry name" value="alpha/beta-Hydrolases"/>
    <property type="match status" value="1"/>
</dbReference>
<dbReference type="InterPro" id="IPR000801">
    <property type="entry name" value="Esterase-like"/>
</dbReference>
<organism evidence="6 7">
    <name type="scientific">Pseudomonas xantholysinigenes</name>
    <dbReference type="NCBI Taxonomy" id="2745490"/>
    <lineage>
        <taxon>Bacteria</taxon>
        <taxon>Pseudomonadati</taxon>
        <taxon>Pseudomonadota</taxon>
        <taxon>Gammaproteobacteria</taxon>
        <taxon>Pseudomonadales</taxon>
        <taxon>Pseudomonadaceae</taxon>
        <taxon>Pseudomonas</taxon>
    </lineage>
</organism>
<dbReference type="EMBL" id="CP077095">
    <property type="protein sequence ID" value="QXI40892.1"/>
    <property type="molecule type" value="Genomic_DNA"/>
</dbReference>
<dbReference type="GO" id="GO:0006826">
    <property type="term" value="P:iron ion transport"/>
    <property type="evidence" value="ECO:0007669"/>
    <property type="project" value="InterPro"/>
</dbReference>
<keyword evidence="2" id="KW-0963">Cytoplasm</keyword>